<proteinExistence type="predicted"/>
<sequence>MRAEQTTPPFEGVLASVLQCDGARIVVSTPAVTTVEVGMHELMDSLSLDGDYVRKLYYIIIARGAILGMAIMTVLYGVYMIWIKKRSTQSGYDAY</sequence>
<organism evidence="2 3">
    <name type="scientific">Toxocara canis</name>
    <name type="common">Canine roundworm</name>
    <dbReference type="NCBI Taxonomy" id="6265"/>
    <lineage>
        <taxon>Eukaryota</taxon>
        <taxon>Metazoa</taxon>
        <taxon>Ecdysozoa</taxon>
        <taxon>Nematoda</taxon>
        <taxon>Chromadorea</taxon>
        <taxon>Rhabditida</taxon>
        <taxon>Spirurina</taxon>
        <taxon>Ascaridomorpha</taxon>
        <taxon>Ascaridoidea</taxon>
        <taxon>Toxocaridae</taxon>
        <taxon>Toxocara</taxon>
    </lineage>
</organism>
<protein>
    <submittedName>
        <fullName evidence="2">Uncharacterized protein</fullName>
    </submittedName>
</protein>
<reference evidence="2 3" key="1">
    <citation type="submission" date="2014-11" db="EMBL/GenBank/DDBJ databases">
        <title>Genetic blueprint of the zoonotic pathogen Toxocara canis.</title>
        <authorList>
            <person name="Zhu X.-Q."/>
            <person name="Korhonen P.K."/>
            <person name="Cai H."/>
            <person name="Young N.D."/>
            <person name="Nejsum P."/>
            <person name="von Samson-Himmelstjerna G."/>
            <person name="Boag P.R."/>
            <person name="Tan P."/>
            <person name="Li Q."/>
            <person name="Min J."/>
            <person name="Yang Y."/>
            <person name="Wang X."/>
            <person name="Fang X."/>
            <person name="Hall R.S."/>
            <person name="Hofmann A."/>
            <person name="Sternberg P.W."/>
            <person name="Jex A.R."/>
            <person name="Gasser R.B."/>
        </authorList>
    </citation>
    <scope>NUCLEOTIDE SEQUENCE [LARGE SCALE GENOMIC DNA]</scope>
    <source>
        <strain evidence="2">PN_DK_2014</strain>
    </source>
</reference>
<gene>
    <name evidence="2" type="ORF">Tcan_06280</name>
</gene>
<dbReference type="EMBL" id="JPKZ01020809">
    <property type="protein sequence ID" value="KHN71742.1"/>
    <property type="molecule type" value="Genomic_DNA"/>
</dbReference>
<feature type="transmembrane region" description="Helical" evidence="1">
    <location>
        <begin position="56"/>
        <end position="82"/>
    </location>
</feature>
<comment type="caution">
    <text evidence="2">The sequence shown here is derived from an EMBL/GenBank/DDBJ whole genome shotgun (WGS) entry which is preliminary data.</text>
</comment>
<evidence type="ECO:0000313" key="2">
    <source>
        <dbReference type="EMBL" id="KHN71742.1"/>
    </source>
</evidence>
<keyword evidence="3" id="KW-1185">Reference proteome</keyword>
<name>A0A0B2URL1_TOXCA</name>
<keyword evidence="1" id="KW-1133">Transmembrane helix</keyword>
<keyword evidence="1" id="KW-0472">Membrane</keyword>
<keyword evidence="1" id="KW-0812">Transmembrane</keyword>
<evidence type="ECO:0000256" key="1">
    <source>
        <dbReference type="SAM" id="Phobius"/>
    </source>
</evidence>
<evidence type="ECO:0000313" key="3">
    <source>
        <dbReference type="Proteomes" id="UP000031036"/>
    </source>
</evidence>
<accession>A0A0B2URL1</accession>
<dbReference type="Proteomes" id="UP000031036">
    <property type="component" value="Unassembled WGS sequence"/>
</dbReference>
<dbReference type="AlphaFoldDB" id="A0A0B2URL1"/>